<evidence type="ECO:0000313" key="3">
    <source>
        <dbReference type="EMBL" id="QKV20743.1"/>
    </source>
</evidence>
<keyword evidence="3" id="KW-0378">Hydrolase</keyword>
<dbReference type="Pfam" id="PF13392">
    <property type="entry name" value="HNH_3"/>
    <property type="match status" value="1"/>
</dbReference>
<dbReference type="EMBL" id="CP054836">
    <property type="protein sequence ID" value="QKV20743.1"/>
    <property type="molecule type" value="Genomic_DNA"/>
</dbReference>
<keyword evidence="3" id="KW-0540">Nuclease</keyword>
<dbReference type="SUPFAM" id="SSF54060">
    <property type="entry name" value="His-Me finger endonucleases"/>
    <property type="match status" value="1"/>
</dbReference>
<dbReference type="AlphaFoldDB" id="A0A6N1VJX8"/>
<feature type="domain" description="HNH nuclease" evidence="2">
    <location>
        <begin position="62"/>
        <end position="104"/>
    </location>
</feature>
<evidence type="ECO:0000256" key="1">
    <source>
        <dbReference type="SAM" id="MobiDB-lite"/>
    </source>
</evidence>
<gene>
    <name evidence="3" type="ORF">HTY61_18350</name>
</gene>
<reference evidence="3 4" key="1">
    <citation type="submission" date="2020-06" db="EMBL/GenBank/DDBJ databases">
        <title>Oricola thermophila sp. nov. isolated from a tidal sediments.</title>
        <authorList>
            <person name="Kwon K.K."/>
            <person name="Yang S.-H."/>
            <person name="Park M.-J."/>
        </authorList>
    </citation>
    <scope>NUCLEOTIDE SEQUENCE [LARGE SCALE GENOMIC DNA]</scope>
    <source>
        <strain evidence="3 4">MEBiC13590</strain>
    </source>
</reference>
<evidence type="ECO:0000259" key="2">
    <source>
        <dbReference type="Pfam" id="PF13392"/>
    </source>
</evidence>
<name>A0A6N1VJX8_9HYPH</name>
<dbReference type="KEGG" id="orm:HTY61_18350"/>
<keyword evidence="4" id="KW-1185">Reference proteome</keyword>
<dbReference type="InterPro" id="IPR003615">
    <property type="entry name" value="HNH_nuc"/>
</dbReference>
<proteinExistence type="predicted"/>
<protein>
    <submittedName>
        <fullName evidence="3">HNH endonuclease</fullName>
    </submittedName>
</protein>
<feature type="region of interest" description="Disordered" evidence="1">
    <location>
        <begin position="33"/>
        <end position="53"/>
    </location>
</feature>
<dbReference type="InterPro" id="IPR044925">
    <property type="entry name" value="His-Me_finger_sf"/>
</dbReference>
<dbReference type="Gene3D" id="3.90.75.20">
    <property type="match status" value="1"/>
</dbReference>
<dbReference type="GO" id="GO:0004519">
    <property type="term" value="F:endonuclease activity"/>
    <property type="evidence" value="ECO:0007669"/>
    <property type="project" value="UniProtKB-KW"/>
</dbReference>
<sequence length="121" mass="13914">MRDRAKLADRRNAILQKILARCVRRPRQPGQEIGCLEWQGPDSGDGRGGGYPRMSLDGQTVAVHLVIANHFLGYIPGKKQIDHECGNRRCLEWTHMDIVTASENCRRRNGRKPQRRGNWRK</sequence>
<evidence type="ECO:0000313" key="4">
    <source>
        <dbReference type="Proteomes" id="UP000509367"/>
    </source>
</evidence>
<accession>A0A6N1VJX8</accession>
<keyword evidence="3" id="KW-0255">Endonuclease</keyword>
<organism evidence="3 4">
    <name type="scientific">Oricola thermophila</name>
    <dbReference type="NCBI Taxonomy" id="2742145"/>
    <lineage>
        <taxon>Bacteria</taxon>
        <taxon>Pseudomonadati</taxon>
        <taxon>Pseudomonadota</taxon>
        <taxon>Alphaproteobacteria</taxon>
        <taxon>Hyphomicrobiales</taxon>
        <taxon>Ahrensiaceae</taxon>
        <taxon>Oricola</taxon>
    </lineage>
</organism>
<dbReference type="Proteomes" id="UP000509367">
    <property type="component" value="Chromosome"/>
</dbReference>